<dbReference type="AlphaFoldDB" id="A0A6J4UHQ9"/>
<sequence length="62" mass="6573">MAPPERRPGYAHLPPVAAAAKVGATAETGPVGPRAGSWNDSGRRQLWLDHGRPARPERGQHG</sequence>
<feature type="region of interest" description="Disordered" evidence="1">
    <location>
        <begin position="1"/>
        <end position="62"/>
    </location>
</feature>
<dbReference type="EMBL" id="CADCWG010000111">
    <property type="protein sequence ID" value="CAA9550672.1"/>
    <property type="molecule type" value="Genomic_DNA"/>
</dbReference>
<gene>
    <name evidence="2" type="ORF">AVDCRST_MAG49-1732</name>
</gene>
<organism evidence="2">
    <name type="scientific">uncultured Thermomicrobiales bacterium</name>
    <dbReference type="NCBI Taxonomy" id="1645740"/>
    <lineage>
        <taxon>Bacteria</taxon>
        <taxon>Pseudomonadati</taxon>
        <taxon>Thermomicrobiota</taxon>
        <taxon>Thermomicrobia</taxon>
        <taxon>Thermomicrobiales</taxon>
        <taxon>environmental samples</taxon>
    </lineage>
</organism>
<proteinExistence type="predicted"/>
<name>A0A6J4UHQ9_9BACT</name>
<evidence type="ECO:0000256" key="1">
    <source>
        <dbReference type="SAM" id="MobiDB-lite"/>
    </source>
</evidence>
<feature type="compositionally biased region" description="Basic and acidic residues" evidence="1">
    <location>
        <begin position="41"/>
        <end position="62"/>
    </location>
</feature>
<evidence type="ECO:0000313" key="2">
    <source>
        <dbReference type="EMBL" id="CAA9550672.1"/>
    </source>
</evidence>
<protein>
    <submittedName>
        <fullName evidence="2">Uncharacterized protein</fullName>
    </submittedName>
</protein>
<accession>A0A6J4UHQ9</accession>
<feature type="compositionally biased region" description="Low complexity" evidence="1">
    <location>
        <begin position="16"/>
        <end position="29"/>
    </location>
</feature>
<reference evidence="2" key="1">
    <citation type="submission" date="2020-02" db="EMBL/GenBank/DDBJ databases">
        <authorList>
            <person name="Meier V. D."/>
        </authorList>
    </citation>
    <scope>NUCLEOTIDE SEQUENCE</scope>
    <source>
        <strain evidence="2">AVDCRST_MAG49</strain>
    </source>
</reference>